<dbReference type="InterPro" id="IPR006311">
    <property type="entry name" value="TAT_signal"/>
</dbReference>
<dbReference type="PROSITE" id="PS51404">
    <property type="entry name" value="DYP_PEROXIDASE"/>
    <property type="match status" value="1"/>
</dbReference>
<keyword evidence="3" id="KW-0349">Heme</keyword>
<dbReference type="RefSeq" id="WP_132819518.1">
    <property type="nucleotide sequence ID" value="NZ_SMKI01000219.1"/>
</dbReference>
<evidence type="ECO:0000256" key="1">
    <source>
        <dbReference type="ARBA" id="ARBA00001970"/>
    </source>
</evidence>
<evidence type="ECO:0000313" key="12">
    <source>
        <dbReference type="EMBL" id="TDC73005.1"/>
    </source>
</evidence>
<accession>A0A4V6PBR0</accession>
<reference evidence="12 13" key="1">
    <citation type="submission" date="2019-03" db="EMBL/GenBank/DDBJ databases">
        <title>Draft genome sequences of novel Actinobacteria.</title>
        <authorList>
            <person name="Sahin N."/>
            <person name="Ay H."/>
            <person name="Saygin H."/>
        </authorList>
    </citation>
    <scope>NUCLEOTIDE SEQUENCE [LARGE SCALE GENOMIC DNA]</scope>
    <source>
        <strain evidence="12 13">DSM 41900</strain>
    </source>
</reference>
<dbReference type="Pfam" id="PF20628">
    <property type="entry name" value="Dyp_perox_C"/>
    <property type="match status" value="1"/>
</dbReference>
<dbReference type="AlphaFoldDB" id="A0A4V6PBR0"/>
<dbReference type="PROSITE" id="PS51257">
    <property type="entry name" value="PROKAR_LIPOPROTEIN"/>
    <property type="match status" value="1"/>
</dbReference>
<dbReference type="Proteomes" id="UP000295345">
    <property type="component" value="Unassembled WGS sequence"/>
</dbReference>
<comment type="caution">
    <text evidence="12">The sequence shown here is derived from an EMBL/GenBank/DDBJ whole genome shotgun (WGS) entry which is preliminary data.</text>
</comment>
<organism evidence="12 13">
    <name type="scientific">Streptomyces hainanensis</name>
    <dbReference type="NCBI Taxonomy" id="402648"/>
    <lineage>
        <taxon>Bacteria</taxon>
        <taxon>Bacillati</taxon>
        <taxon>Actinomycetota</taxon>
        <taxon>Actinomycetes</taxon>
        <taxon>Kitasatosporales</taxon>
        <taxon>Streptomycetaceae</taxon>
        <taxon>Streptomyces</taxon>
    </lineage>
</organism>
<dbReference type="OrthoDB" id="9781066at2"/>
<dbReference type="InterPro" id="IPR011008">
    <property type="entry name" value="Dimeric_a/b-barrel"/>
</dbReference>
<evidence type="ECO:0000256" key="9">
    <source>
        <dbReference type="SAM" id="MobiDB-lite"/>
    </source>
</evidence>
<dbReference type="SUPFAM" id="SSF54909">
    <property type="entry name" value="Dimeric alpha+beta barrel"/>
    <property type="match status" value="1"/>
</dbReference>
<dbReference type="NCBIfam" id="TIGR01413">
    <property type="entry name" value="Dyp_perox_fam"/>
    <property type="match status" value="1"/>
</dbReference>
<feature type="compositionally biased region" description="Low complexity" evidence="9">
    <location>
        <begin position="62"/>
        <end position="75"/>
    </location>
</feature>
<name>A0A4V6PBR0_9ACTN</name>
<evidence type="ECO:0000313" key="13">
    <source>
        <dbReference type="Proteomes" id="UP000295345"/>
    </source>
</evidence>
<feature type="region of interest" description="Disordered" evidence="9">
    <location>
        <begin position="33"/>
        <end position="75"/>
    </location>
</feature>
<dbReference type="PANTHER" id="PTHR30521:SF4">
    <property type="entry name" value="DEFERROCHELATASE"/>
    <property type="match status" value="1"/>
</dbReference>
<feature type="compositionally biased region" description="Low complexity" evidence="9">
    <location>
        <begin position="33"/>
        <end position="51"/>
    </location>
</feature>
<evidence type="ECO:0000256" key="3">
    <source>
        <dbReference type="ARBA" id="ARBA00022617"/>
    </source>
</evidence>
<evidence type="ECO:0000256" key="2">
    <source>
        <dbReference type="ARBA" id="ARBA00022559"/>
    </source>
</evidence>
<dbReference type="InterPro" id="IPR048327">
    <property type="entry name" value="Dyp_perox_N"/>
</dbReference>
<keyword evidence="5" id="KW-0732">Signal</keyword>
<proteinExistence type="inferred from homology"/>
<evidence type="ECO:0000256" key="4">
    <source>
        <dbReference type="ARBA" id="ARBA00022723"/>
    </source>
</evidence>
<evidence type="ECO:0000256" key="7">
    <source>
        <dbReference type="ARBA" id="ARBA00023004"/>
    </source>
</evidence>
<dbReference type="GO" id="GO:0020037">
    <property type="term" value="F:heme binding"/>
    <property type="evidence" value="ECO:0007669"/>
    <property type="project" value="InterPro"/>
</dbReference>
<dbReference type="PROSITE" id="PS51318">
    <property type="entry name" value="TAT"/>
    <property type="match status" value="1"/>
</dbReference>
<dbReference type="GO" id="GO:0004601">
    <property type="term" value="F:peroxidase activity"/>
    <property type="evidence" value="ECO:0007669"/>
    <property type="project" value="UniProtKB-KW"/>
</dbReference>
<evidence type="ECO:0000259" key="11">
    <source>
        <dbReference type="Pfam" id="PF20628"/>
    </source>
</evidence>
<evidence type="ECO:0000256" key="6">
    <source>
        <dbReference type="ARBA" id="ARBA00023002"/>
    </source>
</evidence>
<dbReference type="InterPro" id="IPR006314">
    <property type="entry name" value="Dyp_peroxidase"/>
</dbReference>
<dbReference type="GO" id="GO:0005829">
    <property type="term" value="C:cytosol"/>
    <property type="evidence" value="ECO:0007669"/>
    <property type="project" value="TreeGrafter"/>
</dbReference>
<keyword evidence="6" id="KW-0560">Oxidoreductase</keyword>
<dbReference type="Pfam" id="PF04261">
    <property type="entry name" value="Dyp_perox_N"/>
    <property type="match status" value="1"/>
</dbReference>
<comment type="cofactor">
    <cofactor evidence="1">
        <name>heme b</name>
        <dbReference type="ChEBI" id="CHEBI:60344"/>
    </cofactor>
</comment>
<dbReference type="PANTHER" id="PTHR30521">
    <property type="entry name" value="DEFERROCHELATASE/PEROXIDASE"/>
    <property type="match status" value="1"/>
</dbReference>
<evidence type="ECO:0000256" key="8">
    <source>
        <dbReference type="ARBA" id="ARBA00025737"/>
    </source>
</evidence>
<feature type="domain" description="Dyp-type peroxidase C-terminal" evidence="11">
    <location>
        <begin position="228"/>
        <end position="396"/>
    </location>
</feature>
<gene>
    <name evidence="12" type="ORF">E1283_20240</name>
</gene>
<feature type="domain" description="Dyp-type peroxidase N-terminal" evidence="10">
    <location>
        <begin position="81"/>
        <end position="213"/>
    </location>
</feature>
<keyword evidence="2 12" id="KW-0575">Peroxidase</keyword>
<dbReference type="GO" id="GO:0046872">
    <property type="term" value="F:metal ion binding"/>
    <property type="evidence" value="ECO:0007669"/>
    <property type="project" value="UniProtKB-KW"/>
</dbReference>
<sequence>MHSADRPPSRRAFLDVTGVTGVTVAAGLLAGCSGDSARSARSARSAASDGSDGSDRSDRSGDPAPSASATPTPVAVTGRYQAGVTLPRAAQPHLLALVADLGAAVPPGPLLAELGETIQTLAAGSDPRLLGLSPGDVTVTVGVGPRLVRTAGATLPGATDLPPFSRERVASRDRGGDLLIQICAGDALLLPLTAAALLDQVGDRVQERWRQFGRRGAEVPVAEDRSAPRNLLGFIDGIVGPHTTAEQERDLWLAGPPAVAGGTLAVLRRMEIDLTRFAALSVAEQEAVFGRRRAGGEPLSGGGVDAAPGLNAKTPEGRYLVPVDAHVRRANPTVVGVGHMLRRSYSIDDPAPGLLFISFQNDLRTFTATLARMDTSDALLPFTTTTASATFLILPGYDPRRPLGSTLFG</sequence>
<keyword evidence="13" id="KW-1185">Reference proteome</keyword>
<keyword evidence="7" id="KW-0408">Iron</keyword>
<dbReference type="EMBL" id="SMKI01000219">
    <property type="protein sequence ID" value="TDC73005.1"/>
    <property type="molecule type" value="Genomic_DNA"/>
</dbReference>
<dbReference type="InterPro" id="IPR048328">
    <property type="entry name" value="Dyp_perox_C"/>
</dbReference>
<evidence type="ECO:0000259" key="10">
    <source>
        <dbReference type="Pfam" id="PF04261"/>
    </source>
</evidence>
<protein>
    <submittedName>
        <fullName evidence="12">Dyp-type peroxidase</fullName>
    </submittedName>
</protein>
<evidence type="ECO:0000256" key="5">
    <source>
        <dbReference type="ARBA" id="ARBA00022729"/>
    </source>
</evidence>
<keyword evidence="4" id="KW-0479">Metal-binding</keyword>
<comment type="similarity">
    <text evidence="8">Belongs to the DyP-type peroxidase family.</text>
</comment>